<organism evidence="2 3">
    <name type="scientific">Marivita hallyeonensis</name>
    <dbReference type="NCBI Taxonomy" id="996342"/>
    <lineage>
        <taxon>Bacteria</taxon>
        <taxon>Pseudomonadati</taxon>
        <taxon>Pseudomonadota</taxon>
        <taxon>Alphaproteobacteria</taxon>
        <taxon>Rhodobacterales</taxon>
        <taxon>Roseobacteraceae</taxon>
        <taxon>Marivita</taxon>
    </lineage>
</organism>
<accession>A0A1M5XZE4</accession>
<evidence type="ECO:0000256" key="1">
    <source>
        <dbReference type="SAM" id="Phobius"/>
    </source>
</evidence>
<feature type="transmembrane region" description="Helical" evidence="1">
    <location>
        <begin position="92"/>
        <end position="114"/>
    </location>
</feature>
<evidence type="ECO:0000313" key="3">
    <source>
        <dbReference type="Proteomes" id="UP000184221"/>
    </source>
</evidence>
<dbReference type="EMBL" id="FQXC01000009">
    <property type="protein sequence ID" value="SHI05086.1"/>
    <property type="molecule type" value="Genomic_DNA"/>
</dbReference>
<protein>
    <submittedName>
        <fullName evidence="2">Uncharacterized protein</fullName>
    </submittedName>
</protein>
<proteinExistence type="predicted"/>
<evidence type="ECO:0000313" key="2">
    <source>
        <dbReference type="EMBL" id="SHI05086.1"/>
    </source>
</evidence>
<feature type="transmembrane region" description="Helical" evidence="1">
    <location>
        <begin position="52"/>
        <end position="72"/>
    </location>
</feature>
<keyword evidence="1" id="KW-0812">Transmembrane</keyword>
<name>A0A1M5XZE4_9RHOB</name>
<dbReference type="RefSeq" id="WP_072780078.1">
    <property type="nucleotide sequence ID" value="NZ_FQXC01000009.1"/>
</dbReference>
<keyword evidence="3" id="KW-1185">Reference proteome</keyword>
<keyword evidence="1" id="KW-0472">Membrane</keyword>
<dbReference type="Proteomes" id="UP000184221">
    <property type="component" value="Unassembled WGS sequence"/>
</dbReference>
<reference evidence="2 3" key="1">
    <citation type="submission" date="2016-11" db="EMBL/GenBank/DDBJ databases">
        <authorList>
            <person name="Jaros S."/>
            <person name="Januszkiewicz K."/>
            <person name="Wedrychowicz H."/>
        </authorList>
    </citation>
    <scope>NUCLEOTIDE SEQUENCE [LARGE SCALE GENOMIC DNA]</scope>
    <source>
        <strain evidence="2 3">DSM 29431</strain>
    </source>
</reference>
<dbReference type="AlphaFoldDB" id="A0A1M5XZE4"/>
<sequence>MSRNQEMFDERYRKVLARHRQLSRGYATKLSKNGLVTHYPIGHVRDVLSFSVLLWPLGILFFLKACIVTIFGEEAYREQVSILAEGTMGEQIGAFFLHMDPITGILAQILGLIIN</sequence>
<keyword evidence="1" id="KW-1133">Transmembrane helix</keyword>
<dbReference type="OrthoDB" id="7866534at2"/>
<dbReference type="STRING" id="996342.SAMN05443551_4234"/>
<gene>
    <name evidence="2" type="ORF">SAMN05443551_4234</name>
</gene>